<reference evidence="1 2" key="1">
    <citation type="submission" date="2015-03" db="EMBL/GenBank/DDBJ databases">
        <title>Genome sequencing of Methylobacterium variabile DSM 16961.</title>
        <authorList>
            <person name="Chaudhry V."/>
            <person name="Patil P.B."/>
        </authorList>
    </citation>
    <scope>NUCLEOTIDE SEQUENCE [LARGE SCALE GENOMIC DNA]</scope>
    <source>
        <strain evidence="1 2">DSM 16961</strain>
    </source>
</reference>
<keyword evidence="2" id="KW-1185">Reference proteome</keyword>
<name>A0A0J6SXW4_9HYPH</name>
<dbReference type="EMBL" id="LABY01000073">
    <property type="protein sequence ID" value="KMO38437.1"/>
    <property type="molecule type" value="Genomic_DNA"/>
</dbReference>
<protein>
    <submittedName>
        <fullName evidence="1">Uncharacterized protein</fullName>
    </submittedName>
</protein>
<gene>
    <name evidence="1" type="ORF">VQ02_11930</name>
</gene>
<accession>A0A0J6SXW4</accession>
<evidence type="ECO:0000313" key="1">
    <source>
        <dbReference type="EMBL" id="KMO38437.1"/>
    </source>
</evidence>
<dbReference type="AlphaFoldDB" id="A0A0J6SXW4"/>
<dbReference type="Proteomes" id="UP000035955">
    <property type="component" value="Unassembled WGS sequence"/>
</dbReference>
<evidence type="ECO:0000313" key="2">
    <source>
        <dbReference type="Proteomes" id="UP000035955"/>
    </source>
</evidence>
<comment type="caution">
    <text evidence="1">The sequence shown here is derived from an EMBL/GenBank/DDBJ whole genome shotgun (WGS) entry which is preliminary data.</text>
</comment>
<organism evidence="1 2">
    <name type="scientific">Methylobacterium variabile</name>
    <dbReference type="NCBI Taxonomy" id="298794"/>
    <lineage>
        <taxon>Bacteria</taxon>
        <taxon>Pseudomonadati</taxon>
        <taxon>Pseudomonadota</taxon>
        <taxon>Alphaproteobacteria</taxon>
        <taxon>Hyphomicrobiales</taxon>
        <taxon>Methylobacteriaceae</taxon>
        <taxon>Methylobacterium</taxon>
    </lineage>
</organism>
<dbReference type="PATRIC" id="fig|298794.3.peg.7088"/>
<proteinExistence type="predicted"/>
<sequence length="170" mass="18698">MERPRPSLQRAFHLHAVAVAALIVFSAQSVPARILSNGDRASIAQMKPRYAEVLSEVARTAERSDLPAADGECVRETLRALTQISDELRGYESLITIEGQLVEAGDDDAVKDVIRFAVVNALKILDIEQRRLDDLSTRCARLPLAAEKVRVALRFIEGTAATLRAIQPQL</sequence>